<evidence type="ECO:0000313" key="1">
    <source>
        <dbReference type="EMBL" id="KAF2826334.1"/>
    </source>
</evidence>
<keyword evidence="2" id="KW-1185">Reference proteome</keyword>
<evidence type="ECO:0000313" key="2">
    <source>
        <dbReference type="Proteomes" id="UP000799424"/>
    </source>
</evidence>
<dbReference type="OrthoDB" id="3796805at2759"/>
<accession>A0A6A7A0L6</accession>
<name>A0A6A7A0L6_9PLEO</name>
<protein>
    <submittedName>
        <fullName evidence="1">Uncharacterized protein</fullName>
    </submittedName>
</protein>
<reference evidence="1" key="1">
    <citation type="journal article" date="2020" name="Stud. Mycol.">
        <title>101 Dothideomycetes genomes: a test case for predicting lifestyles and emergence of pathogens.</title>
        <authorList>
            <person name="Haridas S."/>
            <person name="Albert R."/>
            <person name="Binder M."/>
            <person name="Bloem J."/>
            <person name="Labutti K."/>
            <person name="Salamov A."/>
            <person name="Andreopoulos B."/>
            <person name="Baker S."/>
            <person name="Barry K."/>
            <person name="Bills G."/>
            <person name="Bluhm B."/>
            <person name="Cannon C."/>
            <person name="Castanera R."/>
            <person name="Culley D."/>
            <person name="Daum C."/>
            <person name="Ezra D."/>
            <person name="Gonzalez J."/>
            <person name="Henrissat B."/>
            <person name="Kuo A."/>
            <person name="Liang C."/>
            <person name="Lipzen A."/>
            <person name="Lutzoni F."/>
            <person name="Magnuson J."/>
            <person name="Mondo S."/>
            <person name="Nolan M."/>
            <person name="Ohm R."/>
            <person name="Pangilinan J."/>
            <person name="Park H.-J."/>
            <person name="Ramirez L."/>
            <person name="Alfaro M."/>
            <person name="Sun H."/>
            <person name="Tritt A."/>
            <person name="Yoshinaga Y."/>
            <person name="Zwiers L.-H."/>
            <person name="Turgeon B."/>
            <person name="Goodwin S."/>
            <person name="Spatafora J."/>
            <person name="Crous P."/>
            <person name="Grigoriev I."/>
        </authorList>
    </citation>
    <scope>NUCLEOTIDE SEQUENCE</scope>
    <source>
        <strain evidence="1">CBS 113818</strain>
    </source>
</reference>
<dbReference type="EMBL" id="MU006226">
    <property type="protein sequence ID" value="KAF2826334.1"/>
    <property type="molecule type" value="Genomic_DNA"/>
</dbReference>
<organism evidence="1 2">
    <name type="scientific">Ophiobolus disseminans</name>
    <dbReference type="NCBI Taxonomy" id="1469910"/>
    <lineage>
        <taxon>Eukaryota</taxon>
        <taxon>Fungi</taxon>
        <taxon>Dikarya</taxon>
        <taxon>Ascomycota</taxon>
        <taxon>Pezizomycotina</taxon>
        <taxon>Dothideomycetes</taxon>
        <taxon>Pleosporomycetidae</taxon>
        <taxon>Pleosporales</taxon>
        <taxon>Pleosporineae</taxon>
        <taxon>Phaeosphaeriaceae</taxon>
        <taxon>Ophiobolus</taxon>
    </lineage>
</organism>
<dbReference type="Proteomes" id="UP000799424">
    <property type="component" value="Unassembled WGS sequence"/>
</dbReference>
<proteinExistence type="predicted"/>
<gene>
    <name evidence="1" type="ORF">CC86DRAFT_382391</name>
</gene>
<sequence>MLVAIAALASIALHTSKVCTEKLLVFQQSHLATGARPSFTTAAIHPIQYCSFTSSASMVSLFLISRPSLALITTYDQAPSLVNRNLPNMSDSNQTSHEIPLGIEPEVLIKINELLEQSVAKKRRPGLGMQSASITRANGMKDDDRRKADEAEGVSMLEELAPKPNESKAHKILNDEPDIEDVEASENTTPVPMPTINADIGSNYENSIPPANLFAENIIARYIYSRASRRHPDRPRQSAVPTVSTLLGMFCIYLMSIFLDVEPDIIEYSIPQMMAKIKLRVKAQAVEFAIPPKAPLTPSQQSQKVFSVATLLHVEDGNSMEPTRTVPIIAKPKRVRELMGECHVHNIAEDVYREEISGAFRGLRQKMEKKWAKKKKD</sequence>
<dbReference type="AlphaFoldDB" id="A0A6A7A0L6"/>